<proteinExistence type="predicted"/>
<dbReference type="AlphaFoldDB" id="A0A192A513"/>
<dbReference type="GO" id="GO:0032259">
    <property type="term" value="P:methylation"/>
    <property type="evidence" value="ECO:0007669"/>
    <property type="project" value="UniProtKB-KW"/>
</dbReference>
<dbReference type="PANTHER" id="PTHR43861">
    <property type="entry name" value="TRANS-ACONITATE 2-METHYLTRANSFERASE-RELATED"/>
    <property type="match status" value="1"/>
</dbReference>
<sequence>MSAQPCNVCQTPLAAPIYTAGPQSSLSSLQRSMEGTLEVFCCAACGHIQTVELCDNGSFYDTEYDILVKSEEEDQIYAVEHGEKIFRADHQVALFQRKLALPEGARVLDFGCAKSATMRRLLQQRPDVNVHLFDISDRYVGFWEKFVSPERWATYTIPPAWQGSFDVVSSFFSLEHIPDLTTALRTIRSLLREGGRLYAIVPNTFTNTADFLVADHVNHFTRTSLQTLLATHGFDLLDLDDHSHRGAFVVTAMRAAAPDRALFAVEPQPLADTVAAANRLARFWQQAANHLGDFESRHQDAPAVIYGAGFYGTYTANNLQHPHALRAFVDQNPYLQGSSLAGKPVIALADIPAEVELVYLAVNPVIADEVKHTVEVAFPNRFHYFQFQP</sequence>
<organism evidence="1 2">
    <name type="scientific">Ralstonia insidiosa</name>
    <dbReference type="NCBI Taxonomy" id="190721"/>
    <lineage>
        <taxon>Bacteria</taxon>
        <taxon>Pseudomonadati</taxon>
        <taxon>Pseudomonadota</taxon>
        <taxon>Betaproteobacteria</taxon>
        <taxon>Burkholderiales</taxon>
        <taxon>Burkholderiaceae</taxon>
        <taxon>Ralstonia</taxon>
    </lineage>
</organism>
<dbReference type="EMBL" id="CP016023">
    <property type="protein sequence ID" value="ANJ75474.1"/>
    <property type="molecule type" value="Genomic_DNA"/>
</dbReference>
<evidence type="ECO:0000313" key="1">
    <source>
        <dbReference type="EMBL" id="ANJ75474.1"/>
    </source>
</evidence>
<keyword evidence="2" id="KW-1185">Reference proteome</keyword>
<dbReference type="SUPFAM" id="SSF53335">
    <property type="entry name" value="S-adenosyl-L-methionine-dependent methyltransferases"/>
    <property type="match status" value="2"/>
</dbReference>
<dbReference type="InterPro" id="IPR029063">
    <property type="entry name" value="SAM-dependent_MTases_sf"/>
</dbReference>
<reference evidence="2" key="1">
    <citation type="submission" date="2016-06" db="EMBL/GenBank/DDBJ databases">
        <authorList>
            <person name="Xu Y."/>
            <person name="Nagy A."/>
            <person name="Yan X."/>
            <person name="Kim S.W."/>
            <person name="Haley B."/>
            <person name="Liu N.T."/>
            <person name="Nou X."/>
        </authorList>
    </citation>
    <scope>NUCLEOTIDE SEQUENCE [LARGE SCALE GENOMIC DNA]</scope>
    <source>
        <strain evidence="2">ATCC 49129</strain>
    </source>
</reference>
<dbReference type="Pfam" id="PF13489">
    <property type="entry name" value="Methyltransf_23"/>
    <property type="match status" value="1"/>
</dbReference>
<dbReference type="CDD" id="cd02440">
    <property type="entry name" value="AdoMet_MTases"/>
    <property type="match status" value="1"/>
</dbReference>
<keyword evidence="1" id="KW-0489">Methyltransferase</keyword>
<dbReference type="GeneID" id="61529021"/>
<dbReference type="GO" id="GO:0008168">
    <property type="term" value="F:methyltransferase activity"/>
    <property type="evidence" value="ECO:0007669"/>
    <property type="project" value="UniProtKB-KW"/>
</dbReference>
<protein>
    <submittedName>
        <fullName evidence="1">Methyltransferase type 12</fullName>
    </submittedName>
</protein>
<evidence type="ECO:0000313" key="2">
    <source>
        <dbReference type="Proteomes" id="UP000078572"/>
    </source>
</evidence>
<name>A0A192A513_9RALS</name>
<dbReference type="RefSeq" id="WP_064808099.1">
    <property type="nucleotide sequence ID" value="NZ_CP016023.1"/>
</dbReference>
<dbReference type="Proteomes" id="UP000078572">
    <property type="component" value="Chromosome 2"/>
</dbReference>
<accession>A0A192A513</accession>
<gene>
    <name evidence="1" type="ORF">A9Y76_23550</name>
</gene>
<keyword evidence="1" id="KW-0808">Transferase</keyword>
<dbReference type="OrthoDB" id="9792690at2"/>
<dbReference type="STRING" id="190721.ACS15_5106"/>
<dbReference type="Gene3D" id="3.40.50.150">
    <property type="entry name" value="Vaccinia Virus protein VP39"/>
    <property type="match status" value="1"/>
</dbReference>